<dbReference type="AlphaFoldDB" id="A0A075MW87"/>
<dbReference type="KEGG" id="nev:NTE_03375"/>
<feature type="region of interest" description="Disordered" evidence="1">
    <location>
        <begin position="1"/>
        <end position="22"/>
    </location>
</feature>
<dbReference type="Proteomes" id="UP000028194">
    <property type="component" value="Chromosome"/>
</dbReference>
<dbReference type="HOGENOM" id="CLU_1092393_0_0_2"/>
<proteinExistence type="predicted"/>
<organism evidence="2 3">
    <name type="scientific">Candidatus Nitrososphaera evergladensis SR1</name>
    <dbReference type="NCBI Taxonomy" id="1459636"/>
    <lineage>
        <taxon>Archaea</taxon>
        <taxon>Nitrososphaerota</taxon>
        <taxon>Nitrososphaeria</taxon>
        <taxon>Nitrososphaerales</taxon>
        <taxon>Nitrososphaeraceae</taxon>
        <taxon>Nitrososphaera</taxon>
    </lineage>
</organism>
<dbReference type="RefSeq" id="WP_148701816.1">
    <property type="nucleotide sequence ID" value="NZ_CP007174.1"/>
</dbReference>
<name>A0A075MW87_9ARCH</name>
<reference evidence="2 3" key="1">
    <citation type="journal article" date="2014" name="PLoS ONE">
        <title>Genome Sequence of Candidatus Nitrososphaera evergladensis from Group I.1b Enriched from Everglades Soil Reveals Novel Genomic Features of the Ammonia-Oxidizing Archaea.</title>
        <authorList>
            <person name="Zhalnina K.V."/>
            <person name="Dias R."/>
            <person name="Leonard M.T."/>
            <person name="Dorr de Quadros P."/>
            <person name="Camargo F.A."/>
            <person name="Drew J.C."/>
            <person name="Farmerie W.G."/>
            <person name="Daroub S.H."/>
            <person name="Triplett E.W."/>
        </authorList>
    </citation>
    <scope>NUCLEOTIDE SEQUENCE [LARGE SCALE GENOMIC DNA]</scope>
    <source>
        <strain evidence="2 3">SR1</strain>
    </source>
</reference>
<protein>
    <submittedName>
        <fullName evidence="2">Uncharacterized protein</fullName>
    </submittedName>
</protein>
<evidence type="ECO:0000256" key="1">
    <source>
        <dbReference type="SAM" id="MobiDB-lite"/>
    </source>
</evidence>
<keyword evidence="3" id="KW-1185">Reference proteome</keyword>
<dbReference type="GeneID" id="41599021"/>
<dbReference type="EMBL" id="CP007174">
    <property type="protein sequence ID" value="AIF85403.1"/>
    <property type="molecule type" value="Genomic_DNA"/>
</dbReference>
<sequence length="254" mass="29279">MKKINQAQHRSDGNDNDDNYSTSIREATLGTAVQSRRLVNYNSKAFRILEQLFKASEPKHSSYRFATRAERNAMRRLVRAGLIKAETEEESMHDNNSNCCITSSSHLYTKYSITLAGRAHYVAAELGLSFPQLCYLACARNAVHNFIFTDDRVFFAKDVYTIFGLVFKDISPSITRWELARKGFLARYAWHISSLVRPHFVELERRYATVMDELYHWMKKEYDRQFAEAMHDPVIAKIVVGPAQPPITEGKRAE</sequence>
<accession>A0A075MW87</accession>
<dbReference type="STRING" id="1459636.NTE_03375"/>
<evidence type="ECO:0000313" key="3">
    <source>
        <dbReference type="Proteomes" id="UP000028194"/>
    </source>
</evidence>
<evidence type="ECO:0000313" key="2">
    <source>
        <dbReference type="EMBL" id="AIF85403.1"/>
    </source>
</evidence>
<gene>
    <name evidence="2" type="ORF">NTE_03375</name>
</gene>